<dbReference type="eggNOG" id="COG0154">
    <property type="taxonomic scope" value="Bacteria"/>
</dbReference>
<evidence type="ECO:0000313" key="3">
    <source>
        <dbReference type="EMBL" id="AIG77607.1"/>
    </source>
</evidence>
<keyword evidence="4" id="KW-1185">Reference proteome</keyword>
<evidence type="ECO:0000313" key="4">
    <source>
        <dbReference type="Proteomes" id="UP000028492"/>
    </source>
</evidence>
<dbReference type="InterPro" id="IPR023631">
    <property type="entry name" value="Amidase_dom"/>
</dbReference>
<dbReference type="Gene3D" id="3.90.1300.10">
    <property type="entry name" value="Amidase signature (AS) domain"/>
    <property type="match status" value="1"/>
</dbReference>
<feature type="domain" description="Amidase" evidence="2">
    <location>
        <begin position="68"/>
        <end position="515"/>
    </location>
</feature>
<dbReference type="Proteomes" id="UP000028492">
    <property type="component" value="Chromosome"/>
</dbReference>
<dbReference type="InterPro" id="IPR036928">
    <property type="entry name" value="AS_sf"/>
</dbReference>
<keyword evidence="1" id="KW-0732">Signal</keyword>
<evidence type="ECO:0000256" key="1">
    <source>
        <dbReference type="SAM" id="SignalP"/>
    </source>
</evidence>
<name>A0A075UTU9_9PSEU</name>
<gene>
    <name evidence="3" type="ORF">AJAP_23790</name>
</gene>
<dbReference type="AlphaFoldDB" id="A0A075UTU9"/>
<dbReference type="NCBIfam" id="NF006006">
    <property type="entry name" value="PRK08137.1"/>
    <property type="match status" value="1"/>
</dbReference>
<proteinExistence type="predicted"/>
<protein>
    <submittedName>
        <fullName evidence="3">Conserved putative secreted protein</fullName>
    </submittedName>
</protein>
<feature type="chain" id="PRO_5001710091" evidence="1">
    <location>
        <begin position="34"/>
        <end position="538"/>
    </location>
</feature>
<dbReference type="PANTHER" id="PTHR42678:SF34">
    <property type="entry name" value="OS04G0183300 PROTEIN"/>
    <property type="match status" value="1"/>
</dbReference>
<reference evidence="3 4" key="1">
    <citation type="journal article" date="2014" name="J. Biotechnol.">
        <title>Complete genome sequence of the actinobacterium Amycolatopsis japonica MG417-CF17(T) (=DSM 44213T) producing (S,S)-N,N'-ethylenediaminedisuccinic acid.</title>
        <authorList>
            <person name="Stegmann E."/>
            <person name="Albersmeier A."/>
            <person name="Spohn M."/>
            <person name="Gert H."/>
            <person name="Weber T."/>
            <person name="Wohlleben W."/>
            <person name="Kalinowski J."/>
            <person name="Ruckert C."/>
        </authorList>
    </citation>
    <scope>NUCLEOTIDE SEQUENCE [LARGE SCALE GENOMIC DNA]</scope>
    <source>
        <strain evidence="4">MG417-CF17 (DSM 44213)</strain>
    </source>
</reference>
<dbReference type="EMBL" id="CP008953">
    <property type="protein sequence ID" value="AIG77607.1"/>
    <property type="molecule type" value="Genomic_DNA"/>
</dbReference>
<accession>A0A075UTU9</accession>
<feature type="signal peptide" evidence="1">
    <location>
        <begin position="1"/>
        <end position="33"/>
    </location>
</feature>
<dbReference type="KEGG" id="aja:AJAP_23790"/>
<dbReference type="Pfam" id="PF01425">
    <property type="entry name" value="Amidase"/>
    <property type="match status" value="1"/>
</dbReference>
<dbReference type="PANTHER" id="PTHR42678">
    <property type="entry name" value="AMIDASE"/>
    <property type="match status" value="1"/>
</dbReference>
<sequence>MTRHSLKRRGAAVAAFLVMVSVASVTTAVPAWAAERSGRPVVAGIDLERATIPDLQRAMRSGRLSSVELTAFYLQRIRKLNPTLHAVLSTNPDALRLAAESDVRRHRHRSKGPMDGIPVLLKDNIDTADRQPTTAGSTALLESRPYRDAGVVENLREAGAVILGKANLSEWSSYRSTSSSNGWSPLAGQTANPYVLDRNPCGSSSGPGVAVAAHLATVAVGTETDGSISCPSGANGIVGVKPSLGLVSRSGIVPVSKQQDTAGPMARNVVDAAILLAALNGADRRDPITVDAARQSLDDYTKFLRPNALRGKRIGIWREVYTPDDTTKAAFEQALTRLRKLGATTVEITIPYLDVIAANEFPAIRTEFKHDINAYLASTGGKHPADLAGLIQYNLDHAAVEMPYWTHNLWDRSQATTGDLNDPAYRAMREAATSAARRGLDETLRGAKLDAIVAPTNNAAWKTQLGVGDGALLIDSSGPAAVSGYANMTVPMAYAGPLPLGLSIMGGRFSEPSLLAIAYAFEQDTKVRRLPTYIPSIG</sequence>
<dbReference type="HOGENOM" id="CLU_009600_14_1_11"/>
<organism evidence="3 4">
    <name type="scientific">Amycolatopsis japonica</name>
    <dbReference type="NCBI Taxonomy" id="208439"/>
    <lineage>
        <taxon>Bacteria</taxon>
        <taxon>Bacillati</taxon>
        <taxon>Actinomycetota</taxon>
        <taxon>Actinomycetes</taxon>
        <taxon>Pseudonocardiales</taxon>
        <taxon>Pseudonocardiaceae</taxon>
        <taxon>Amycolatopsis</taxon>
        <taxon>Amycolatopsis japonica group</taxon>
    </lineage>
</organism>
<dbReference type="SUPFAM" id="SSF75304">
    <property type="entry name" value="Amidase signature (AS) enzymes"/>
    <property type="match status" value="1"/>
</dbReference>
<dbReference type="STRING" id="208439.AJAP_23790"/>
<evidence type="ECO:0000259" key="2">
    <source>
        <dbReference type="Pfam" id="PF01425"/>
    </source>
</evidence>